<reference evidence="1 2" key="1">
    <citation type="submission" date="2015-09" db="EMBL/GenBank/DDBJ databases">
        <title>Draft genome of the parasitic nematode Teladorsagia circumcincta isolate WARC Sus (inbred).</title>
        <authorList>
            <person name="Mitreva M."/>
        </authorList>
    </citation>
    <scope>NUCLEOTIDE SEQUENCE [LARGE SCALE GENOMIC DNA]</scope>
    <source>
        <strain evidence="1 2">S</strain>
    </source>
</reference>
<name>A0A2G9U8E7_TELCI</name>
<sequence>MRQLGRRKATMAHPAGNVQDAFQIVCDECVLYIILANILSKSRSPIPRLLAFLVSAVIESLAEPLQSSLAAAGNGKFRDTLDLDVHALAELLRRGIPTTNDPYK</sequence>
<dbReference type="EMBL" id="KZ348592">
    <property type="protein sequence ID" value="PIO65972.1"/>
    <property type="molecule type" value="Genomic_DNA"/>
</dbReference>
<evidence type="ECO:0000313" key="2">
    <source>
        <dbReference type="Proteomes" id="UP000230423"/>
    </source>
</evidence>
<evidence type="ECO:0000313" key="1">
    <source>
        <dbReference type="EMBL" id="PIO65972.1"/>
    </source>
</evidence>
<organism evidence="1 2">
    <name type="scientific">Teladorsagia circumcincta</name>
    <name type="common">Brown stomach worm</name>
    <name type="synonym">Ostertagia circumcincta</name>
    <dbReference type="NCBI Taxonomy" id="45464"/>
    <lineage>
        <taxon>Eukaryota</taxon>
        <taxon>Metazoa</taxon>
        <taxon>Ecdysozoa</taxon>
        <taxon>Nematoda</taxon>
        <taxon>Chromadorea</taxon>
        <taxon>Rhabditida</taxon>
        <taxon>Rhabditina</taxon>
        <taxon>Rhabditomorpha</taxon>
        <taxon>Strongyloidea</taxon>
        <taxon>Trichostrongylidae</taxon>
        <taxon>Teladorsagia</taxon>
    </lineage>
</organism>
<dbReference type="Proteomes" id="UP000230423">
    <property type="component" value="Unassembled WGS sequence"/>
</dbReference>
<gene>
    <name evidence="1" type="ORF">TELCIR_12329</name>
</gene>
<accession>A0A2G9U8E7</accession>
<proteinExistence type="predicted"/>
<protein>
    <submittedName>
        <fullName evidence="1">Uncharacterized protein</fullName>
    </submittedName>
</protein>
<keyword evidence="2" id="KW-1185">Reference proteome</keyword>
<dbReference type="AlphaFoldDB" id="A0A2G9U8E7"/>